<evidence type="ECO:0000313" key="14">
    <source>
        <dbReference type="EMBL" id="KRG30533.1"/>
    </source>
</evidence>
<dbReference type="RefSeq" id="WP_057480356.1">
    <property type="nucleotide sequence ID" value="NZ_BMWR01000002.1"/>
</dbReference>
<dbReference type="Proteomes" id="UP000051643">
    <property type="component" value="Unassembled WGS sequence"/>
</dbReference>
<keyword evidence="7 8" id="KW-0998">Cell outer membrane</keyword>
<keyword evidence="15" id="KW-1185">Reference proteome</keyword>
<protein>
    <submittedName>
        <fullName evidence="14">SusC/RagA family TonB-linked outer membrane protein</fullName>
    </submittedName>
</protein>
<dbReference type="NCBIfam" id="TIGR04056">
    <property type="entry name" value="OMP_RagA_SusC"/>
    <property type="match status" value="1"/>
</dbReference>
<evidence type="ECO:0000256" key="3">
    <source>
        <dbReference type="ARBA" id="ARBA00022452"/>
    </source>
</evidence>
<feature type="chain" id="PRO_5006389292" evidence="11">
    <location>
        <begin position="35"/>
        <end position="1137"/>
    </location>
</feature>
<dbReference type="InterPro" id="IPR039426">
    <property type="entry name" value="TonB-dep_rcpt-like"/>
</dbReference>
<keyword evidence="5 9" id="KW-0798">TonB box</keyword>
<dbReference type="PROSITE" id="PS52016">
    <property type="entry name" value="TONB_DEPENDENT_REC_3"/>
    <property type="match status" value="1"/>
</dbReference>
<keyword evidence="2 8" id="KW-0813">Transport</keyword>
<feature type="signal peptide" evidence="11">
    <location>
        <begin position="1"/>
        <end position="34"/>
    </location>
</feature>
<evidence type="ECO:0000259" key="13">
    <source>
        <dbReference type="Pfam" id="PF07715"/>
    </source>
</evidence>
<proteinExistence type="inferred from homology"/>
<evidence type="ECO:0000256" key="1">
    <source>
        <dbReference type="ARBA" id="ARBA00004571"/>
    </source>
</evidence>
<accession>A0A0Q9ZBS7</accession>
<keyword evidence="10" id="KW-0175">Coiled coil</keyword>
<dbReference type="OrthoDB" id="1094723at2"/>
<keyword evidence="11" id="KW-0732">Signal</keyword>
<comment type="subcellular location">
    <subcellularLocation>
        <location evidence="1 8">Cell outer membrane</location>
        <topology evidence="1 8">Multi-pass membrane protein</topology>
    </subcellularLocation>
</comment>
<dbReference type="AlphaFoldDB" id="A0A0Q9ZBS7"/>
<evidence type="ECO:0000256" key="10">
    <source>
        <dbReference type="SAM" id="Coils"/>
    </source>
</evidence>
<evidence type="ECO:0000313" key="15">
    <source>
        <dbReference type="Proteomes" id="UP000051643"/>
    </source>
</evidence>
<dbReference type="InterPro" id="IPR000531">
    <property type="entry name" value="Beta-barrel_TonB"/>
</dbReference>
<dbReference type="Pfam" id="PF07715">
    <property type="entry name" value="Plug"/>
    <property type="match status" value="1"/>
</dbReference>
<dbReference type="InterPro" id="IPR037066">
    <property type="entry name" value="Plug_dom_sf"/>
</dbReference>
<dbReference type="EMBL" id="LKTP01000001">
    <property type="protein sequence ID" value="KRG30533.1"/>
    <property type="molecule type" value="Genomic_DNA"/>
</dbReference>
<keyword evidence="4 8" id="KW-0812">Transmembrane</keyword>
<dbReference type="SUPFAM" id="SSF49464">
    <property type="entry name" value="Carboxypeptidase regulatory domain-like"/>
    <property type="match status" value="1"/>
</dbReference>
<evidence type="ECO:0000256" key="11">
    <source>
        <dbReference type="SAM" id="SignalP"/>
    </source>
</evidence>
<evidence type="ECO:0000259" key="12">
    <source>
        <dbReference type="Pfam" id="PF00593"/>
    </source>
</evidence>
<gene>
    <name evidence="14" type="ORF">APR42_01310</name>
</gene>
<reference evidence="14" key="1">
    <citation type="submission" date="2015-10" db="EMBL/GenBank/DDBJ databases">
        <title>Draft genome sequence of Salegentibacter mishustinae KCTC 12263.</title>
        <authorList>
            <person name="Lin W."/>
            <person name="Zheng Q."/>
        </authorList>
    </citation>
    <scope>NUCLEOTIDE SEQUENCE [LARGE SCALE GENOMIC DNA]</scope>
    <source>
        <strain evidence="14">KCTC 12263</strain>
    </source>
</reference>
<feature type="coiled-coil region" evidence="10">
    <location>
        <begin position="888"/>
        <end position="915"/>
    </location>
</feature>
<dbReference type="Gene3D" id="2.60.40.1120">
    <property type="entry name" value="Carboxypeptidase-like, regulatory domain"/>
    <property type="match status" value="1"/>
</dbReference>
<dbReference type="SUPFAM" id="SSF56935">
    <property type="entry name" value="Porins"/>
    <property type="match status" value="1"/>
</dbReference>
<comment type="caution">
    <text evidence="14">The sequence shown here is derived from an EMBL/GenBank/DDBJ whole genome shotgun (WGS) entry which is preliminary data.</text>
</comment>
<keyword evidence="6 8" id="KW-0472">Membrane</keyword>
<dbReference type="Pfam" id="PF00593">
    <property type="entry name" value="TonB_dep_Rec_b-barrel"/>
    <property type="match status" value="1"/>
</dbReference>
<dbReference type="InterPro" id="IPR012910">
    <property type="entry name" value="Plug_dom"/>
</dbReference>
<dbReference type="NCBIfam" id="TIGR04057">
    <property type="entry name" value="SusC_RagA_signa"/>
    <property type="match status" value="1"/>
</dbReference>
<name>A0A0Q9ZBS7_9FLAO</name>
<dbReference type="InterPro" id="IPR008969">
    <property type="entry name" value="CarboxyPept-like_regulatory"/>
</dbReference>
<evidence type="ECO:0000256" key="7">
    <source>
        <dbReference type="ARBA" id="ARBA00023237"/>
    </source>
</evidence>
<evidence type="ECO:0000256" key="4">
    <source>
        <dbReference type="ARBA" id="ARBA00022692"/>
    </source>
</evidence>
<feature type="domain" description="TonB-dependent receptor plug" evidence="13">
    <location>
        <begin position="228"/>
        <end position="351"/>
    </location>
</feature>
<dbReference type="InterPro" id="IPR036942">
    <property type="entry name" value="Beta-barrel_TonB_sf"/>
</dbReference>
<keyword evidence="3 8" id="KW-1134">Transmembrane beta strand</keyword>
<evidence type="ECO:0000256" key="6">
    <source>
        <dbReference type="ARBA" id="ARBA00023136"/>
    </source>
</evidence>
<dbReference type="InterPro" id="IPR023997">
    <property type="entry name" value="TonB-dep_OMP_SusC/RagA_CS"/>
</dbReference>
<sequence length="1137" mass="128089">MKNLHKKVHFACLFQKFKQPLALFILLFTISSQATTTDFQISLDSKNITVESLIDQIESNTQYRFVYKTADVDLERTVNVKGTNKPINELLEEIFENTYTGFEIIGEQIFLKKSEPVQGSQSQSVGAQSSSEVPQKIVKGLITDEVDQPFPGVTVMIMGTSRGVYSNINGEYTIETKVGDTLMFSHIGYEIRQTPVTGQSTINVRMKQDRAELSEVLITGIFERKAESFTGSAITVTKEELKKKGNANVFQAIQNIDPSIVLADNLNLGSNPNALPDMQIRGTSTFPGEGVGTGLKGNYLRDPNQPLFILNGFEVNVEQIFDLDINRIEKVTVLKDAASKALYGSKAANGVVVIETTQLSGEKVLITYNASVDLELPDLDSYNLTNSLEKLEAERIDGMYIPSNNDPERLSQLQQLYNSRRKLALEGLDTDWMAKPLRNGVGQRHSLSAELGGDDLRILGNIAYRDVQGVMKESFRKNITGSLTASYRLDNFSFRNIMTINSNNAQESPYGLYSDYVKMNPYWRAEEVDGTIPYYAEIGPNGERYTNPLYNSTLDSKITSDYLNFINNFYLEWRIIPAIRATARIGIDVKKNDADEFYPSKHTRFENYYGEDAQRKGSYQVNNGESSYISGDFNVQYSKNIGKHFVFSNLGFNISERKFNEVVHKVEGFPSNRMDNIIFARDYALDSRPSGIEGLSRDIGFLAVGSYVYDNRFLSDITLRTSASSQFGADKKWANFWSLGLGWNIHNENFLEDTKFDELRLRGSLGSTGNQNFNTNESIATYNYFLESLYQGFPGSYVQNMANPFLQWETKFDYNAGLDTKFGNLSLRLDYYESYTENLITSITLPYSTGFSSVKDNLGKVKNSGIEANLSMLLWSQGNNFFSVTGGIATNENKIVELSNAMRSFNERMDEIAADRGNSKPVNKYEDGMSMNAIWAVPSLGIDPSTGEEIYLDRDGNTTYEWSARDMVVVGDANPKYRGNFGFSGEYNGFGISITARYLGGGQMYNQTLVDRVENVDMNYNVDRRVLTGRWLEPGQQALFKRLGTFSADTDGDNVFETFAERTRATSRFVQDRNELDIAAINVYYEFNDNLVDSLNLNRLRLSFNMNEAANFSSVRIERGTDYPFARNMSFSLMATF</sequence>
<evidence type="ECO:0000256" key="9">
    <source>
        <dbReference type="RuleBase" id="RU003357"/>
    </source>
</evidence>
<comment type="similarity">
    <text evidence="8 9">Belongs to the TonB-dependent receptor family.</text>
</comment>
<organism evidence="14 15">
    <name type="scientific">Salegentibacter mishustinae</name>
    <dbReference type="NCBI Taxonomy" id="270918"/>
    <lineage>
        <taxon>Bacteria</taxon>
        <taxon>Pseudomonadati</taxon>
        <taxon>Bacteroidota</taxon>
        <taxon>Flavobacteriia</taxon>
        <taxon>Flavobacteriales</taxon>
        <taxon>Flavobacteriaceae</taxon>
        <taxon>Salegentibacter</taxon>
    </lineage>
</organism>
<dbReference type="STRING" id="270918.APR42_01310"/>
<dbReference type="Gene3D" id="2.40.170.20">
    <property type="entry name" value="TonB-dependent receptor, beta-barrel domain"/>
    <property type="match status" value="1"/>
</dbReference>
<evidence type="ECO:0000256" key="2">
    <source>
        <dbReference type="ARBA" id="ARBA00022448"/>
    </source>
</evidence>
<dbReference type="Gene3D" id="2.170.130.10">
    <property type="entry name" value="TonB-dependent receptor, plug domain"/>
    <property type="match status" value="1"/>
</dbReference>
<dbReference type="Pfam" id="PF13715">
    <property type="entry name" value="CarbopepD_reg_2"/>
    <property type="match status" value="1"/>
</dbReference>
<evidence type="ECO:0000256" key="5">
    <source>
        <dbReference type="ARBA" id="ARBA00023077"/>
    </source>
</evidence>
<dbReference type="InterPro" id="IPR023996">
    <property type="entry name" value="TonB-dep_OMP_SusC/RagA"/>
</dbReference>
<dbReference type="GO" id="GO:0009279">
    <property type="term" value="C:cell outer membrane"/>
    <property type="evidence" value="ECO:0007669"/>
    <property type="project" value="UniProtKB-SubCell"/>
</dbReference>
<feature type="domain" description="TonB-dependent receptor-like beta-barrel" evidence="12">
    <location>
        <begin position="509"/>
        <end position="1003"/>
    </location>
</feature>
<evidence type="ECO:0000256" key="8">
    <source>
        <dbReference type="PROSITE-ProRule" id="PRU01360"/>
    </source>
</evidence>